<reference evidence="2" key="1">
    <citation type="journal article" date="2010" name="ISME J.">
        <title>Metagenome of the Mediterranean deep chlorophyll maximum studied by direct and fosmid library 454 pyrosequencing.</title>
        <authorList>
            <person name="Ghai R."/>
            <person name="Martin-Cuadrado A.B."/>
            <person name="Molto A.G."/>
            <person name="Heredia I.G."/>
            <person name="Cabrera R."/>
            <person name="Martin J."/>
            <person name="Verdu M."/>
            <person name="Deschamps P."/>
            <person name="Moreira D."/>
            <person name="Lopez-Garcia P."/>
            <person name="Mira A."/>
            <person name="Rodriguez-Valera F."/>
        </authorList>
    </citation>
    <scope>NUCLEOTIDE SEQUENCE</scope>
</reference>
<evidence type="ECO:0000313" key="2">
    <source>
        <dbReference type="EMBL" id="ADD95866.1"/>
    </source>
</evidence>
<feature type="domain" description="Crassvirus muzzle protein N-terminal region" evidence="1">
    <location>
        <begin position="3"/>
        <end position="108"/>
    </location>
</feature>
<proteinExistence type="predicted"/>
<evidence type="ECO:0000259" key="1">
    <source>
        <dbReference type="Pfam" id="PF25731"/>
    </source>
</evidence>
<dbReference type="EMBL" id="GU943107">
    <property type="protein sequence ID" value="ADD95866.1"/>
    <property type="molecule type" value="Genomic_DNA"/>
</dbReference>
<accession>D6PJG5</accession>
<dbReference type="Pfam" id="PF25731">
    <property type="entry name" value="crAss_MUZ"/>
    <property type="match status" value="1"/>
</dbReference>
<sequence>MAQLKNMFIKGKMNLDLDERLIPKGEYRKAQNILITNSEDSDVGAIENVRGHELINEGTLALGSGIEDLGVVIGSHVDVATERIFWFITNFTSTNFSGDINSIDRADTASDENCRIVMRESTGQTYYLASGTFLNFLQPTI</sequence>
<dbReference type="AlphaFoldDB" id="D6PJG5"/>
<name>D6PJG5_9ZZZZ</name>
<protein>
    <recommendedName>
        <fullName evidence="1">Crassvirus muzzle protein N-terminal region domain-containing protein</fullName>
    </recommendedName>
</protein>
<organism evidence="2">
    <name type="scientific">uncultured organism MedDCM-OCT-S12-C74</name>
    <dbReference type="NCBI Taxonomy" id="743667"/>
    <lineage>
        <taxon>unclassified sequences</taxon>
        <taxon>environmental samples</taxon>
    </lineage>
</organism>
<dbReference type="InterPro" id="IPR057889">
    <property type="entry name" value="crAss_MUZ_N"/>
</dbReference>